<name>A0A3S2X2G0_9BURK</name>
<comment type="caution">
    <text evidence="1">The sequence shown here is derived from an EMBL/GenBank/DDBJ whole genome shotgun (WGS) entry which is preliminary data.</text>
</comment>
<keyword evidence="2" id="KW-1185">Reference proteome</keyword>
<evidence type="ECO:0000313" key="2">
    <source>
        <dbReference type="Proteomes" id="UP000288178"/>
    </source>
</evidence>
<dbReference type="EMBL" id="SACT01000002">
    <property type="protein sequence ID" value="RVT52559.1"/>
    <property type="molecule type" value="Genomic_DNA"/>
</dbReference>
<accession>A0A3S2X2G0</accession>
<proteinExistence type="predicted"/>
<dbReference type="Proteomes" id="UP000288178">
    <property type="component" value="Unassembled WGS sequence"/>
</dbReference>
<evidence type="ECO:0008006" key="3">
    <source>
        <dbReference type="Google" id="ProtNLM"/>
    </source>
</evidence>
<dbReference type="OrthoDB" id="8562324at2"/>
<reference evidence="1 2" key="1">
    <citation type="submission" date="2019-01" db="EMBL/GenBank/DDBJ databases">
        <authorList>
            <person name="Chen W.-M."/>
        </authorList>
    </citation>
    <scope>NUCLEOTIDE SEQUENCE [LARGE SCALE GENOMIC DNA]</scope>
    <source>
        <strain evidence="1 2">ICH-3</strain>
    </source>
</reference>
<sequence length="126" mass="14140">MTTFHAVVRIDHQHAEILQFDAEHVQAQKVKAHSHHTAKHGSGVRTEHEFFGHVCDALAGIAEVLVVGSKTAQADFRHYIEKHRPALGKQVVGYETVDQPTQNQLVAFARQYFLKYDRMAGTPTPT</sequence>
<dbReference type="SUPFAM" id="SSF53137">
    <property type="entry name" value="Translational machinery components"/>
    <property type="match status" value="1"/>
</dbReference>
<dbReference type="RefSeq" id="WP_128197932.1">
    <property type="nucleotide sequence ID" value="NZ_SACT01000002.1"/>
</dbReference>
<dbReference type="AlphaFoldDB" id="A0A3S2X2G0"/>
<protein>
    <recommendedName>
        <fullName evidence="3">Translational machinery protein</fullName>
    </recommendedName>
</protein>
<organism evidence="1 2">
    <name type="scientific">Rubrivivax albus</name>
    <dbReference type="NCBI Taxonomy" id="2499835"/>
    <lineage>
        <taxon>Bacteria</taxon>
        <taxon>Pseudomonadati</taxon>
        <taxon>Pseudomonadota</taxon>
        <taxon>Betaproteobacteria</taxon>
        <taxon>Burkholderiales</taxon>
        <taxon>Sphaerotilaceae</taxon>
        <taxon>Rubrivivax</taxon>
    </lineage>
</organism>
<gene>
    <name evidence="1" type="ORF">ENE75_09010</name>
</gene>
<evidence type="ECO:0000313" key="1">
    <source>
        <dbReference type="EMBL" id="RVT52559.1"/>
    </source>
</evidence>